<gene>
    <name evidence="2" type="ORF">S12H4_20632</name>
</gene>
<feature type="domain" description="AsmA" evidence="1">
    <location>
        <begin position="159"/>
        <end position="273"/>
    </location>
</feature>
<comment type="caution">
    <text evidence="2">The sequence shown here is derived from an EMBL/GenBank/DDBJ whole genome shotgun (WGS) entry which is preliminary data.</text>
</comment>
<dbReference type="PANTHER" id="PTHR30441:SF4">
    <property type="entry name" value="PROTEIN ASMA"/>
    <property type="match status" value="1"/>
</dbReference>
<protein>
    <recommendedName>
        <fullName evidence="1">AsmA domain-containing protein</fullName>
    </recommendedName>
</protein>
<dbReference type="Pfam" id="PF05170">
    <property type="entry name" value="AsmA"/>
    <property type="match status" value="1"/>
</dbReference>
<sequence>DVSGSITNLQDPILNIIAKIDGNLKDIESITNEMKDIKMKGPVFVCMTVKGKMKNPSFFGEYNVRNAYINGIGLAKPITNFNIKGTIHGDAARIDKCSGNIGRSDFSFNGHISNFKQPVIQINNKSKTIDLDELIPKSEGHKKEKAKPVPIMIQGKTRINTLTGLDMVFKNVNTNFTYEKGIIDIRNCIADAFDGKVKFDFYHNANNPEPYSITTNMTSISSKKILKRFLKFENLEGRLTGVSNFDGRGLSQKEVISNLTASGNLTVKNGAFKNF</sequence>
<evidence type="ECO:0000259" key="1">
    <source>
        <dbReference type="Pfam" id="PF05170"/>
    </source>
</evidence>
<name>X1R867_9ZZZZ</name>
<dbReference type="InterPro" id="IPR007844">
    <property type="entry name" value="AsmA"/>
</dbReference>
<dbReference type="InterPro" id="IPR052894">
    <property type="entry name" value="AsmA-related"/>
</dbReference>
<dbReference type="GO" id="GO:0005886">
    <property type="term" value="C:plasma membrane"/>
    <property type="evidence" value="ECO:0007669"/>
    <property type="project" value="TreeGrafter"/>
</dbReference>
<proteinExistence type="predicted"/>
<dbReference type="EMBL" id="BARW01010491">
    <property type="protein sequence ID" value="GAI76917.1"/>
    <property type="molecule type" value="Genomic_DNA"/>
</dbReference>
<dbReference type="PANTHER" id="PTHR30441">
    <property type="entry name" value="DUF748 DOMAIN-CONTAINING PROTEIN"/>
    <property type="match status" value="1"/>
</dbReference>
<organism evidence="2">
    <name type="scientific">marine sediment metagenome</name>
    <dbReference type="NCBI Taxonomy" id="412755"/>
    <lineage>
        <taxon>unclassified sequences</taxon>
        <taxon>metagenomes</taxon>
        <taxon>ecological metagenomes</taxon>
    </lineage>
</organism>
<feature type="non-terminal residue" evidence="2">
    <location>
        <position position="275"/>
    </location>
</feature>
<accession>X1R867</accession>
<dbReference type="AlphaFoldDB" id="X1R867"/>
<reference evidence="2" key="1">
    <citation type="journal article" date="2014" name="Front. Microbiol.">
        <title>High frequency of phylogenetically diverse reductive dehalogenase-homologous genes in deep subseafloor sedimentary metagenomes.</title>
        <authorList>
            <person name="Kawai M."/>
            <person name="Futagami T."/>
            <person name="Toyoda A."/>
            <person name="Takaki Y."/>
            <person name="Nishi S."/>
            <person name="Hori S."/>
            <person name="Arai W."/>
            <person name="Tsubouchi T."/>
            <person name="Morono Y."/>
            <person name="Uchiyama I."/>
            <person name="Ito T."/>
            <person name="Fujiyama A."/>
            <person name="Inagaki F."/>
            <person name="Takami H."/>
        </authorList>
    </citation>
    <scope>NUCLEOTIDE SEQUENCE</scope>
    <source>
        <strain evidence="2">Expedition CK06-06</strain>
    </source>
</reference>
<dbReference type="GO" id="GO:0090313">
    <property type="term" value="P:regulation of protein targeting to membrane"/>
    <property type="evidence" value="ECO:0007669"/>
    <property type="project" value="TreeGrafter"/>
</dbReference>
<feature type="non-terminal residue" evidence="2">
    <location>
        <position position="1"/>
    </location>
</feature>
<evidence type="ECO:0000313" key="2">
    <source>
        <dbReference type="EMBL" id="GAI76917.1"/>
    </source>
</evidence>